<dbReference type="GO" id="GO:0000329">
    <property type="term" value="C:fungal-type vacuole membrane"/>
    <property type="evidence" value="ECO:0007669"/>
    <property type="project" value="TreeGrafter"/>
</dbReference>
<proteinExistence type="predicted"/>
<dbReference type="Pfam" id="PF10452">
    <property type="entry name" value="TCO89"/>
    <property type="match status" value="1"/>
</dbReference>
<feature type="compositionally biased region" description="Basic residues" evidence="1">
    <location>
        <begin position="356"/>
        <end position="371"/>
    </location>
</feature>
<dbReference type="AlphaFoldDB" id="A0A6A6WDQ2"/>
<feature type="compositionally biased region" description="Polar residues" evidence="1">
    <location>
        <begin position="394"/>
        <end position="405"/>
    </location>
</feature>
<feature type="compositionally biased region" description="Polar residues" evidence="1">
    <location>
        <begin position="192"/>
        <end position="210"/>
    </location>
</feature>
<feature type="compositionally biased region" description="Polar residues" evidence="1">
    <location>
        <begin position="89"/>
        <end position="117"/>
    </location>
</feature>
<dbReference type="GO" id="GO:0031929">
    <property type="term" value="P:TOR signaling"/>
    <property type="evidence" value="ECO:0007669"/>
    <property type="project" value="InterPro"/>
</dbReference>
<dbReference type="EMBL" id="ML996568">
    <property type="protein sequence ID" value="KAF2760309.1"/>
    <property type="molecule type" value="Genomic_DNA"/>
</dbReference>
<feature type="region of interest" description="Disordered" evidence="1">
    <location>
        <begin position="69"/>
        <end position="245"/>
    </location>
</feature>
<dbReference type="OrthoDB" id="5430106at2759"/>
<dbReference type="Proteomes" id="UP000799437">
    <property type="component" value="Unassembled WGS sequence"/>
</dbReference>
<feature type="region of interest" description="Disordered" evidence="1">
    <location>
        <begin position="279"/>
        <end position="405"/>
    </location>
</feature>
<protein>
    <submittedName>
        <fullName evidence="2">Uncharacterized protein</fullName>
    </submittedName>
</protein>
<reference evidence="2" key="1">
    <citation type="journal article" date="2020" name="Stud. Mycol.">
        <title>101 Dothideomycetes genomes: a test case for predicting lifestyles and emergence of pathogens.</title>
        <authorList>
            <person name="Haridas S."/>
            <person name="Albert R."/>
            <person name="Binder M."/>
            <person name="Bloem J."/>
            <person name="Labutti K."/>
            <person name="Salamov A."/>
            <person name="Andreopoulos B."/>
            <person name="Baker S."/>
            <person name="Barry K."/>
            <person name="Bills G."/>
            <person name="Bluhm B."/>
            <person name="Cannon C."/>
            <person name="Castanera R."/>
            <person name="Culley D."/>
            <person name="Daum C."/>
            <person name="Ezra D."/>
            <person name="Gonzalez J."/>
            <person name="Henrissat B."/>
            <person name="Kuo A."/>
            <person name="Liang C."/>
            <person name="Lipzen A."/>
            <person name="Lutzoni F."/>
            <person name="Magnuson J."/>
            <person name="Mondo S."/>
            <person name="Nolan M."/>
            <person name="Ohm R."/>
            <person name="Pangilinan J."/>
            <person name="Park H.-J."/>
            <person name="Ramirez L."/>
            <person name="Alfaro M."/>
            <person name="Sun H."/>
            <person name="Tritt A."/>
            <person name="Yoshinaga Y."/>
            <person name="Zwiers L.-H."/>
            <person name="Turgeon B."/>
            <person name="Goodwin S."/>
            <person name="Spatafora J."/>
            <person name="Crous P."/>
            <person name="Grigoriev I."/>
        </authorList>
    </citation>
    <scope>NUCLEOTIDE SEQUENCE</scope>
    <source>
        <strain evidence="2">CBS 121739</strain>
    </source>
</reference>
<feature type="region of interest" description="Disordered" evidence="1">
    <location>
        <begin position="488"/>
        <end position="535"/>
    </location>
</feature>
<evidence type="ECO:0000313" key="3">
    <source>
        <dbReference type="Proteomes" id="UP000799437"/>
    </source>
</evidence>
<feature type="region of interest" description="Disordered" evidence="1">
    <location>
        <begin position="1"/>
        <end position="55"/>
    </location>
</feature>
<dbReference type="PANTHER" id="PTHR22794:SF2">
    <property type="entry name" value="THAP DOMAIN-CONTAINING PROTEIN 11"/>
    <property type="match status" value="1"/>
</dbReference>
<feature type="compositionally biased region" description="Polar residues" evidence="1">
    <location>
        <begin position="224"/>
        <end position="239"/>
    </location>
</feature>
<feature type="compositionally biased region" description="Polar residues" evidence="1">
    <location>
        <begin position="489"/>
        <end position="501"/>
    </location>
</feature>
<feature type="compositionally biased region" description="Acidic residues" evidence="1">
    <location>
        <begin position="175"/>
        <end position="190"/>
    </location>
</feature>
<sequence>MPSSHQGSPPHTKRPSMTTRTSSASSAATLLQSPTETPHQHRSHKAQKHVRLGQRNLSFGKNLNKLGKQAVAHAAESAVTKGHRRVLSGGSTPTESQRPNVRRNASTVGIVRHTTQAPIRKNHSSGHLPRNSSSKNMLKPSKSEVAPAKRSLMKPGRSRPASREADHPTVHFDIGDDPDLADDTQEDAWTEESASQSPNTTRSNTRSNSVILDPHATQKEEGFTSPTTGSRKQSQQGLAQATRKVVDAQQINGASSYTPSRPPDADMITSRLLRRTASNTAKVETSLASASATGLSDSHDARTLSQSQGSTLAETPGRDLVSRFMDGDGSVGTPRNSNFLTPAEDAEHSQEAEHHAPRRNKSQPNMAHRHTRETTPTSTMSSRATSRRSGTNTPSSDLNPSRTQQKLWLQRASSNVEPQKLIPVILPRTGGPQLLTAGVNFSTGYSEGRVDPRLLKLFENIAKEYTVVHRYRNPLADALGRLDKLPTATKKNLTSTSSARSRMNGRTERDEMEEEGDGRRSFESDGGTVRSEAEEICRRMWESTEVVEED</sequence>
<feature type="compositionally biased region" description="Polar residues" evidence="1">
    <location>
        <begin position="303"/>
        <end position="313"/>
    </location>
</feature>
<dbReference type="PANTHER" id="PTHR22794">
    <property type="entry name" value="THAP DOMAIN PROTEIN 11"/>
    <property type="match status" value="1"/>
</dbReference>
<evidence type="ECO:0000256" key="1">
    <source>
        <dbReference type="SAM" id="MobiDB-lite"/>
    </source>
</evidence>
<evidence type="ECO:0000313" key="2">
    <source>
        <dbReference type="EMBL" id="KAF2760309.1"/>
    </source>
</evidence>
<keyword evidence="3" id="KW-1185">Reference proteome</keyword>
<feature type="compositionally biased region" description="Basic and acidic residues" evidence="1">
    <location>
        <begin position="345"/>
        <end position="355"/>
    </location>
</feature>
<feature type="compositionally biased region" description="Basic and acidic residues" evidence="1">
    <location>
        <begin position="161"/>
        <end position="174"/>
    </location>
</feature>
<organism evidence="2 3">
    <name type="scientific">Pseudovirgaria hyperparasitica</name>
    <dbReference type="NCBI Taxonomy" id="470096"/>
    <lineage>
        <taxon>Eukaryota</taxon>
        <taxon>Fungi</taxon>
        <taxon>Dikarya</taxon>
        <taxon>Ascomycota</taxon>
        <taxon>Pezizomycotina</taxon>
        <taxon>Dothideomycetes</taxon>
        <taxon>Dothideomycetes incertae sedis</taxon>
        <taxon>Acrospermales</taxon>
        <taxon>Acrospermaceae</taxon>
        <taxon>Pseudovirgaria</taxon>
    </lineage>
</organism>
<gene>
    <name evidence="2" type="ORF">EJ05DRAFT_279319</name>
</gene>
<dbReference type="GeneID" id="54481477"/>
<dbReference type="InterPro" id="IPR018857">
    <property type="entry name" value="TORC1_cplx_su_TCO89"/>
</dbReference>
<feature type="compositionally biased region" description="Low complexity" evidence="1">
    <location>
        <begin position="18"/>
        <end position="29"/>
    </location>
</feature>
<name>A0A6A6WDQ2_9PEZI</name>
<feature type="compositionally biased region" description="Low complexity" evidence="1">
    <location>
        <begin position="285"/>
        <end position="296"/>
    </location>
</feature>
<accession>A0A6A6WDQ2</accession>
<dbReference type="RefSeq" id="XP_033602760.1">
    <property type="nucleotide sequence ID" value="XM_033740423.1"/>
</dbReference>
<feature type="compositionally biased region" description="Low complexity" evidence="1">
    <location>
        <begin position="374"/>
        <end position="393"/>
    </location>
</feature>
<dbReference type="GO" id="GO:0031931">
    <property type="term" value="C:TORC1 complex"/>
    <property type="evidence" value="ECO:0007669"/>
    <property type="project" value="InterPro"/>
</dbReference>
<feature type="compositionally biased region" description="Basic residues" evidence="1">
    <location>
        <begin position="40"/>
        <end position="52"/>
    </location>
</feature>